<name>A0A7S3X879_EMIHU</name>
<comment type="catalytic activity">
    <reaction evidence="6">
        <text>L-serine + acetyl-CoA = O-acetyl-L-serine + CoA</text>
        <dbReference type="Rhea" id="RHEA:24560"/>
        <dbReference type="ChEBI" id="CHEBI:33384"/>
        <dbReference type="ChEBI" id="CHEBI:57287"/>
        <dbReference type="ChEBI" id="CHEBI:57288"/>
        <dbReference type="ChEBI" id="CHEBI:58340"/>
        <dbReference type="EC" id="2.3.1.30"/>
    </reaction>
</comment>
<dbReference type="EMBL" id="HBIR01061977">
    <property type="protein sequence ID" value="CAE0601324.1"/>
    <property type="molecule type" value="Transcribed_RNA"/>
</dbReference>
<reference evidence="7" key="1">
    <citation type="submission" date="2021-01" db="EMBL/GenBank/DDBJ databases">
        <authorList>
            <person name="Corre E."/>
            <person name="Pelletier E."/>
            <person name="Niang G."/>
            <person name="Scheremetjew M."/>
            <person name="Finn R."/>
            <person name="Kale V."/>
            <person name="Holt S."/>
            <person name="Cochrane G."/>
            <person name="Meng A."/>
            <person name="Brown T."/>
            <person name="Cohen L."/>
        </authorList>
    </citation>
    <scope>NUCLEOTIDE SEQUENCE</scope>
    <source>
        <strain evidence="7">379</strain>
    </source>
</reference>
<dbReference type="SUPFAM" id="SSF51161">
    <property type="entry name" value="Trimeric LpxA-like enzymes"/>
    <property type="match status" value="1"/>
</dbReference>
<dbReference type="PROSITE" id="PS00101">
    <property type="entry name" value="HEXAPEP_TRANSFERASES"/>
    <property type="match status" value="1"/>
</dbReference>
<proteinExistence type="inferred from homology"/>
<evidence type="ECO:0000313" key="7">
    <source>
        <dbReference type="EMBL" id="CAE0601324.1"/>
    </source>
</evidence>
<evidence type="ECO:0000256" key="6">
    <source>
        <dbReference type="ARBA" id="ARBA00049486"/>
    </source>
</evidence>
<evidence type="ECO:0000256" key="4">
    <source>
        <dbReference type="ARBA" id="ARBA00022679"/>
    </source>
</evidence>
<dbReference type="FunFam" id="2.160.10.10:FF:000007">
    <property type="entry name" value="Serine acetyltransferase"/>
    <property type="match status" value="1"/>
</dbReference>
<keyword evidence="4" id="KW-0808">Transferase</keyword>
<dbReference type="AlphaFoldDB" id="A0A7S3X879"/>
<keyword evidence="5" id="KW-0012">Acyltransferase</keyword>
<dbReference type="GO" id="GO:0170039">
    <property type="term" value="P:proteinogenic amino acid metabolic process"/>
    <property type="evidence" value="ECO:0007669"/>
    <property type="project" value="UniProtKB-ARBA"/>
</dbReference>
<dbReference type="PANTHER" id="PTHR42811">
    <property type="entry name" value="SERINE ACETYLTRANSFERASE"/>
    <property type="match status" value="1"/>
</dbReference>
<dbReference type="GO" id="GO:0009001">
    <property type="term" value="F:serine O-acetyltransferase activity"/>
    <property type="evidence" value="ECO:0007669"/>
    <property type="project" value="UniProtKB-EC"/>
</dbReference>
<accession>A0A7S3X879</accession>
<protein>
    <recommendedName>
        <fullName evidence="2">serine O-acetyltransferase</fullName>
        <ecNumber evidence="2">2.3.1.30</ecNumber>
    </recommendedName>
</protein>
<dbReference type="GO" id="GO:0170033">
    <property type="term" value="P:L-amino acid metabolic process"/>
    <property type="evidence" value="ECO:0007669"/>
    <property type="project" value="UniProtKB-ARBA"/>
</dbReference>
<evidence type="ECO:0000256" key="2">
    <source>
        <dbReference type="ARBA" id="ARBA00013266"/>
    </source>
</evidence>
<comment type="similarity">
    <text evidence="1">Belongs to the transferase hexapeptide repeat family.</text>
</comment>
<gene>
    <name evidence="7" type="ORF">EHUX00137_LOCUS48116</name>
</gene>
<dbReference type="EC" id="2.3.1.30" evidence="2"/>
<dbReference type="InterPro" id="IPR045304">
    <property type="entry name" value="LbH_SAT"/>
</dbReference>
<dbReference type="Gene3D" id="2.160.10.10">
    <property type="entry name" value="Hexapeptide repeat proteins"/>
    <property type="match status" value="1"/>
</dbReference>
<dbReference type="InterPro" id="IPR011004">
    <property type="entry name" value="Trimer_LpxA-like_sf"/>
</dbReference>
<keyword evidence="3" id="KW-0028">Amino-acid biosynthesis</keyword>
<evidence type="ECO:0000256" key="5">
    <source>
        <dbReference type="ARBA" id="ARBA00023315"/>
    </source>
</evidence>
<dbReference type="GO" id="GO:0006790">
    <property type="term" value="P:sulfur compound metabolic process"/>
    <property type="evidence" value="ECO:0007669"/>
    <property type="project" value="UniProtKB-ARBA"/>
</dbReference>
<evidence type="ECO:0000256" key="3">
    <source>
        <dbReference type="ARBA" id="ARBA00022605"/>
    </source>
</evidence>
<dbReference type="CDD" id="cd03354">
    <property type="entry name" value="LbH_SAT"/>
    <property type="match status" value="1"/>
</dbReference>
<organism evidence="7">
    <name type="scientific">Emiliania huxleyi</name>
    <name type="common">Coccolithophore</name>
    <name type="synonym">Pontosphaera huxleyi</name>
    <dbReference type="NCBI Taxonomy" id="2903"/>
    <lineage>
        <taxon>Eukaryota</taxon>
        <taxon>Haptista</taxon>
        <taxon>Haptophyta</taxon>
        <taxon>Prymnesiophyceae</taxon>
        <taxon>Isochrysidales</taxon>
        <taxon>Noelaerhabdaceae</taxon>
        <taxon>Emiliania</taxon>
    </lineage>
</organism>
<dbReference type="InterPro" id="IPR018357">
    <property type="entry name" value="Hexapep_transf_CS"/>
</dbReference>
<dbReference type="GO" id="GO:1901607">
    <property type="term" value="P:alpha-amino acid biosynthetic process"/>
    <property type="evidence" value="ECO:0007669"/>
    <property type="project" value="UniProtKB-ARBA"/>
</dbReference>
<evidence type="ECO:0000256" key="1">
    <source>
        <dbReference type="ARBA" id="ARBA00007274"/>
    </source>
</evidence>
<sequence>MSDAFGVDIHPAARWGRGITMDHGTGCVIGETAVIGDNVYIMHDVTLGATGTSLDHDRHPKIGRGAFLACKSTVLGNIQVGAGATVGAQALVNKPVPAGYTAVGSPARMLPPKPNQTKAAPSGAPLPLDTSYVVFGQGMGI</sequence>